<dbReference type="GO" id="GO:0045892">
    <property type="term" value="P:negative regulation of DNA-templated transcription"/>
    <property type="evidence" value="ECO:0007669"/>
    <property type="project" value="TreeGrafter"/>
</dbReference>
<dbReference type="CDD" id="cd09577">
    <property type="entry name" value="SAM_Ph1_2_3"/>
    <property type="match status" value="1"/>
</dbReference>
<keyword evidence="4" id="KW-1185">Reference proteome</keyword>
<evidence type="ECO:0000259" key="2">
    <source>
        <dbReference type="PROSITE" id="PS50105"/>
    </source>
</evidence>
<proteinExistence type="predicted"/>
<feature type="compositionally biased region" description="Polar residues" evidence="1">
    <location>
        <begin position="290"/>
        <end position="304"/>
    </location>
</feature>
<feature type="domain" description="SAM" evidence="2">
    <location>
        <begin position="876"/>
        <end position="940"/>
    </location>
</feature>
<dbReference type="PROSITE" id="PS50105">
    <property type="entry name" value="SAM_DOMAIN"/>
    <property type="match status" value="1"/>
</dbReference>
<feature type="compositionally biased region" description="Pro residues" evidence="1">
    <location>
        <begin position="306"/>
        <end position="315"/>
    </location>
</feature>
<feature type="compositionally biased region" description="Polar residues" evidence="1">
    <location>
        <begin position="525"/>
        <end position="540"/>
    </location>
</feature>
<dbReference type="GO" id="GO:0042393">
    <property type="term" value="F:histone binding"/>
    <property type="evidence" value="ECO:0007669"/>
    <property type="project" value="TreeGrafter"/>
</dbReference>
<feature type="compositionally biased region" description="Low complexity" evidence="1">
    <location>
        <begin position="241"/>
        <end position="254"/>
    </location>
</feature>
<feature type="region of interest" description="Disordered" evidence="1">
    <location>
        <begin position="73"/>
        <end position="114"/>
    </location>
</feature>
<dbReference type="GO" id="GO:0003682">
    <property type="term" value="F:chromatin binding"/>
    <property type="evidence" value="ECO:0007669"/>
    <property type="project" value="TreeGrafter"/>
</dbReference>
<dbReference type="Pfam" id="PF21319">
    <property type="entry name" value="zf-FCS_1"/>
    <property type="match status" value="1"/>
</dbReference>
<dbReference type="PANTHER" id="PTHR12247">
    <property type="entry name" value="POLYCOMB GROUP PROTEIN"/>
    <property type="match status" value="1"/>
</dbReference>
<feature type="compositionally biased region" description="Polar residues" evidence="1">
    <location>
        <begin position="78"/>
        <end position="105"/>
    </location>
</feature>
<dbReference type="Pfam" id="PF00536">
    <property type="entry name" value="SAM_1"/>
    <property type="match status" value="1"/>
</dbReference>
<gene>
    <name evidence="3" type="ORF">E1301_Tti001049</name>
</gene>
<name>A0A5A9N6R9_9TELE</name>
<dbReference type="GO" id="GO:0035102">
    <property type="term" value="C:PRC1 complex"/>
    <property type="evidence" value="ECO:0007669"/>
    <property type="project" value="TreeGrafter"/>
</dbReference>
<dbReference type="AlphaFoldDB" id="A0A5A9N6R9"/>
<feature type="region of interest" description="Disordered" evidence="1">
    <location>
        <begin position="1"/>
        <end position="59"/>
    </location>
</feature>
<feature type="compositionally biased region" description="Acidic residues" evidence="1">
    <location>
        <begin position="713"/>
        <end position="723"/>
    </location>
</feature>
<feature type="region of interest" description="Disordered" evidence="1">
    <location>
        <begin position="381"/>
        <end position="403"/>
    </location>
</feature>
<dbReference type="SUPFAM" id="SSF47769">
    <property type="entry name" value="SAM/Pointed domain"/>
    <property type="match status" value="1"/>
</dbReference>
<dbReference type="Gene3D" id="3.30.60.160">
    <property type="match status" value="1"/>
</dbReference>
<protein>
    <submittedName>
        <fullName evidence="3">Polyhomeotic-like protein 3</fullName>
    </submittedName>
</protein>
<dbReference type="SMART" id="SM00454">
    <property type="entry name" value="SAM"/>
    <property type="match status" value="1"/>
</dbReference>
<reference evidence="3 4" key="1">
    <citation type="journal article" date="2019" name="Mol. Ecol. Resour.">
        <title>Chromosome-level genome assembly of Triplophysa tibetana, a fish adapted to the harsh high-altitude environment of the Tibetan Plateau.</title>
        <authorList>
            <person name="Yang X."/>
            <person name="Liu H."/>
            <person name="Ma Z."/>
            <person name="Zou Y."/>
            <person name="Zou M."/>
            <person name="Mao Y."/>
            <person name="Li X."/>
            <person name="Wang H."/>
            <person name="Chen T."/>
            <person name="Wang W."/>
            <person name="Yang R."/>
        </authorList>
    </citation>
    <scope>NUCLEOTIDE SEQUENCE [LARGE SCALE GENOMIC DNA]</scope>
    <source>
        <strain evidence="3">TTIB1903HZAU</strain>
        <tissue evidence="3">Muscle</tissue>
    </source>
</reference>
<feature type="compositionally biased region" description="Basic and acidic residues" evidence="1">
    <location>
        <begin position="833"/>
        <end position="852"/>
    </location>
</feature>
<feature type="compositionally biased region" description="Polar residues" evidence="1">
    <location>
        <begin position="324"/>
        <end position="352"/>
    </location>
</feature>
<feature type="compositionally biased region" description="Basic and acidic residues" evidence="1">
    <location>
        <begin position="492"/>
        <end position="508"/>
    </location>
</feature>
<dbReference type="InterPro" id="IPR001660">
    <property type="entry name" value="SAM"/>
</dbReference>
<feature type="compositionally biased region" description="Basic and acidic residues" evidence="1">
    <location>
        <begin position="555"/>
        <end position="571"/>
    </location>
</feature>
<comment type="caution">
    <text evidence="3">The sequence shown here is derived from an EMBL/GenBank/DDBJ whole genome shotgun (WGS) entry which is preliminary data.</text>
</comment>
<sequence>MSRFCGTMDRESQTKAEPPKSAGNTATTPALNTSHQANGAPKTPPALTTVTTFHNQPSPNERKVVQINLSGDRLAPSFSPSERVNQASSSQQTPKSVSQPTTLGSTPLVRGIQSTGTPVRKISPQALLLGKSPATSQAQMLLRAQMLILTSAVRPDVPALSSSSFSSSSSTLSSSSPRFPSMQLQSLTLRPPPPGTLTIPPNLPLKPTTSSQPPLLSCRLPTFHLRPSQPANVPGTEGPSKTESSTSQTAQTKATVRHLTVPPPSLYAPSQALALAKQKLNRNNLKRPHSQISIPQHPFNQRHTPPNSPPAAPKKPLPELKRCPSTQPSKSVSGTSIPITVPSPTRSHLQPPTLTLPLRSSSTGGSLLATKQLLRIALSSASAKSTNGQSKAATVSPPHDLVQSKPLLSPVLAKPECPTQPLRTPNLCPQLVQLSPSRQTTAATPLIATPPLASPQRASPPSPVLPLVSTSSILAPPQTPLTAQGPTQAAETSKEQKDGKAEQKEGKGPEQTPQDLKCPAVQKKSAGQTQITQICATVQQSRDDTEKSSMTVCTEDSRTDGQIKTSQKSEIRSPLTPSWQAEKDEQCEETSTQSDNHSAISSLSSDMSPIQTSITQPLDMSPVDSCFPPKFLPVSEKPPVQPPTFMQTKPTDVQQTSETVKPLVLTHLVEGFIIQEGLEPFPVSRSSLMIDPIRESGLNGVKEPELIPSSSEPPDDSTDSDDEDMVTNRARKLVLQCQFCKRKGTAETFQRSKRFCSKSCAKRFSYTKRFRALRRCVSEGGHRSELIGTEDNTEENFHQPRHATTEQWRILQQPPHEGEDGTAAPMKTRLRRHTEQEREREIRARPSVEETRSAPTSPLDPVSPIGVFPYPKPSQWSVDQVSSFISNLPGCHDIAEAFRAQEIDGQALLLLTEDHLMSAMNIKLGPALKICARINSLKEGGR</sequence>
<dbReference type="OrthoDB" id="2390104at2759"/>
<dbReference type="PANTHER" id="PTHR12247:SF88">
    <property type="entry name" value="POLYHOMEOTIC-LIKE PROTEIN 3"/>
    <property type="match status" value="1"/>
</dbReference>
<feature type="region of interest" description="Disordered" evidence="1">
    <location>
        <begin position="697"/>
        <end position="723"/>
    </location>
</feature>
<dbReference type="InterPro" id="IPR013761">
    <property type="entry name" value="SAM/pointed_sf"/>
</dbReference>
<feature type="compositionally biased region" description="Polar residues" evidence="1">
    <location>
        <begin position="381"/>
        <end position="393"/>
    </location>
</feature>
<evidence type="ECO:0000313" key="4">
    <source>
        <dbReference type="Proteomes" id="UP000324632"/>
    </source>
</evidence>
<feature type="compositionally biased region" description="Polar residues" evidence="1">
    <location>
        <begin position="589"/>
        <end position="606"/>
    </location>
</feature>
<accession>A0A5A9N6R9</accession>
<feature type="region of interest" description="Disordered" evidence="1">
    <location>
        <begin position="285"/>
        <end position="352"/>
    </location>
</feature>
<feature type="region of interest" description="Disordered" evidence="1">
    <location>
        <begin position="814"/>
        <end position="864"/>
    </location>
</feature>
<feature type="compositionally biased region" description="Polar residues" evidence="1">
    <location>
        <begin position="22"/>
        <end position="37"/>
    </location>
</feature>
<feature type="compositionally biased region" description="Basic and acidic residues" evidence="1">
    <location>
        <begin position="8"/>
        <end position="18"/>
    </location>
</feature>
<feature type="region of interest" description="Disordered" evidence="1">
    <location>
        <begin position="449"/>
        <end position="606"/>
    </location>
</feature>
<evidence type="ECO:0000313" key="3">
    <source>
        <dbReference type="EMBL" id="KAA0704636.1"/>
    </source>
</evidence>
<dbReference type="InterPro" id="IPR050548">
    <property type="entry name" value="PcG_chromatin_remod_factors"/>
</dbReference>
<feature type="compositionally biased region" description="Polar residues" evidence="1">
    <location>
        <begin position="46"/>
        <end position="59"/>
    </location>
</feature>
<dbReference type="InterPro" id="IPR038603">
    <property type="entry name" value="Znf_FCS_sf"/>
</dbReference>
<feature type="region of interest" description="Disordered" evidence="1">
    <location>
        <begin position="158"/>
        <end position="255"/>
    </location>
</feature>
<feature type="compositionally biased region" description="Polar residues" evidence="1">
    <location>
        <begin position="480"/>
        <end position="491"/>
    </location>
</feature>
<dbReference type="EMBL" id="SOYY01000022">
    <property type="protein sequence ID" value="KAA0704636.1"/>
    <property type="molecule type" value="Genomic_DNA"/>
</dbReference>
<feature type="compositionally biased region" description="Low complexity" evidence="1">
    <location>
        <begin position="160"/>
        <end position="181"/>
    </location>
</feature>
<dbReference type="Proteomes" id="UP000324632">
    <property type="component" value="Chromosome 22"/>
</dbReference>
<evidence type="ECO:0000256" key="1">
    <source>
        <dbReference type="SAM" id="MobiDB-lite"/>
    </source>
</evidence>
<dbReference type="Gene3D" id="1.10.150.50">
    <property type="entry name" value="Transcription Factor, Ets-1"/>
    <property type="match status" value="1"/>
</dbReference>
<organism evidence="3 4">
    <name type="scientific">Triplophysa tibetana</name>
    <dbReference type="NCBI Taxonomy" id="1572043"/>
    <lineage>
        <taxon>Eukaryota</taxon>
        <taxon>Metazoa</taxon>
        <taxon>Chordata</taxon>
        <taxon>Craniata</taxon>
        <taxon>Vertebrata</taxon>
        <taxon>Euteleostomi</taxon>
        <taxon>Actinopterygii</taxon>
        <taxon>Neopterygii</taxon>
        <taxon>Teleostei</taxon>
        <taxon>Ostariophysi</taxon>
        <taxon>Cypriniformes</taxon>
        <taxon>Nemacheilidae</taxon>
        <taxon>Triplophysa</taxon>
    </lineage>
</organism>